<evidence type="ECO:0000313" key="7">
    <source>
        <dbReference type="Proteomes" id="UP000242519"/>
    </source>
</evidence>
<gene>
    <name evidence="6" type="ORF">B2J93_1940</name>
</gene>
<evidence type="ECO:0000256" key="4">
    <source>
        <dbReference type="ARBA" id="ARBA00023136"/>
    </source>
</evidence>
<keyword evidence="2 5" id="KW-0812">Transmembrane</keyword>
<evidence type="ECO:0000256" key="3">
    <source>
        <dbReference type="ARBA" id="ARBA00022989"/>
    </source>
</evidence>
<dbReference type="InParanoid" id="A0A218YW98"/>
<dbReference type="Proteomes" id="UP000242519">
    <property type="component" value="Unassembled WGS sequence"/>
</dbReference>
<evidence type="ECO:0000256" key="2">
    <source>
        <dbReference type="ARBA" id="ARBA00022692"/>
    </source>
</evidence>
<evidence type="ECO:0000256" key="5">
    <source>
        <dbReference type="SAM" id="Phobius"/>
    </source>
</evidence>
<keyword evidence="7" id="KW-1185">Reference proteome</keyword>
<evidence type="ECO:0000313" key="6">
    <source>
        <dbReference type="EMBL" id="OWO99142.1"/>
    </source>
</evidence>
<sequence length="167" mass="18164">MADKFHDDGASNFMLEYAGSHSLDLEYPEVEMKIIRGNEAFNEAMIREPPKPFTWTTIQLYAACSIGFFWAMNGYDGSLYRGSNDGIWASIVAAMDLIGRVVSLPFIGPSADTYGRRFGMWVGYLMINVGTVVQGTAGPDHGAGQLMGDRSLLGLGVNITRATGPIQ</sequence>
<feature type="transmembrane region" description="Helical" evidence="5">
    <location>
        <begin position="87"/>
        <end position="107"/>
    </location>
</feature>
<reference evidence="6 7" key="1">
    <citation type="submission" date="2017-04" db="EMBL/GenBank/DDBJ databases">
        <title>Draft genome sequence of Marssonina coronaria NL1: causal agent of apple blotch.</title>
        <authorList>
            <person name="Cheng Q."/>
        </authorList>
    </citation>
    <scope>NUCLEOTIDE SEQUENCE [LARGE SCALE GENOMIC DNA]</scope>
    <source>
        <strain evidence="6 7">NL1</strain>
    </source>
</reference>
<dbReference type="AlphaFoldDB" id="A0A218YW98"/>
<dbReference type="Gene3D" id="1.20.1250.20">
    <property type="entry name" value="MFS general substrate transporter like domains"/>
    <property type="match status" value="1"/>
</dbReference>
<dbReference type="STRING" id="503106.A0A218YW98"/>
<dbReference type="OrthoDB" id="6133115at2759"/>
<keyword evidence="4 5" id="KW-0472">Membrane</keyword>
<dbReference type="InterPro" id="IPR036259">
    <property type="entry name" value="MFS_trans_sf"/>
</dbReference>
<dbReference type="GO" id="GO:0016020">
    <property type="term" value="C:membrane"/>
    <property type="evidence" value="ECO:0007669"/>
    <property type="project" value="UniProtKB-SubCell"/>
</dbReference>
<evidence type="ECO:0000256" key="1">
    <source>
        <dbReference type="ARBA" id="ARBA00004370"/>
    </source>
</evidence>
<dbReference type="InterPro" id="IPR005828">
    <property type="entry name" value="MFS_sugar_transport-like"/>
</dbReference>
<organism evidence="6 7">
    <name type="scientific">Diplocarpon coronariae</name>
    <dbReference type="NCBI Taxonomy" id="2795749"/>
    <lineage>
        <taxon>Eukaryota</taxon>
        <taxon>Fungi</taxon>
        <taxon>Dikarya</taxon>
        <taxon>Ascomycota</taxon>
        <taxon>Pezizomycotina</taxon>
        <taxon>Leotiomycetes</taxon>
        <taxon>Helotiales</taxon>
        <taxon>Drepanopezizaceae</taxon>
        <taxon>Diplocarpon</taxon>
    </lineage>
</organism>
<dbReference type="EMBL" id="MZNU01000369">
    <property type="protein sequence ID" value="OWO99142.1"/>
    <property type="molecule type" value="Genomic_DNA"/>
</dbReference>
<dbReference type="Pfam" id="PF00083">
    <property type="entry name" value="Sugar_tr"/>
    <property type="match status" value="1"/>
</dbReference>
<comment type="subcellular location">
    <subcellularLocation>
        <location evidence="1">Membrane</location>
    </subcellularLocation>
</comment>
<evidence type="ECO:0008006" key="8">
    <source>
        <dbReference type="Google" id="ProtNLM"/>
    </source>
</evidence>
<name>A0A218YW98_9HELO</name>
<accession>A0A218YW98</accession>
<comment type="caution">
    <text evidence="6">The sequence shown here is derived from an EMBL/GenBank/DDBJ whole genome shotgun (WGS) entry which is preliminary data.</text>
</comment>
<proteinExistence type="predicted"/>
<dbReference type="GO" id="GO:0022857">
    <property type="term" value="F:transmembrane transporter activity"/>
    <property type="evidence" value="ECO:0007669"/>
    <property type="project" value="InterPro"/>
</dbReference>
<protein>
    <recommendedName>
        <fullName evidence="8">Major facilitator superfamily (MFS) profile domain-containing protein</fullName>
    </recommendedName>
</protein>
<keyword evidence="3 5" id="KW-1133">Transmembrane helix</keyword>
<dbReference type="SUPFAM" id="SSF103473">
    <property type="entry name" value="MFS general substrate transporter"/>
    <property type="match status" value="1"/>
</dbReference>
<feature type="transmembrane region" description="Helical" evidence="5">
    <location>
        <begin position="53"/>
        <end position="72"/>
    </location>
</feature>